<proteinExistence type="inferred from homology"/>
<sequence length="266" mass="28172">MPVIEILGFAASILIGVSLGLIGGGGSILTVPVLVYMIHIDPVLATAYSLFVVGSTALVGSVNFLRKGLVSLKTAVIFAIPSFISVFVTRKFVIPAIPDPVFSLGGFPVTKDLAIMVLFAVIMLVAAWSMIRDKKENKTIEEELSYNYPMIALEGLVVGALTGLVGAGGGFLIIPALVLLAHIPMKLAVGTSLLIIAAKSLIGFTGDLGTQPIDWPFMLIFTSLSIGGLFLGEYLSRFISGTALKKGFGYFVLVMAVFILTKELIF</sequence>
<keyword evidence="5" id="KW-1003">Cell membrane</keyword>
<evidence type="ECO:0000256" key="1">
    <source>
        <dbReference type="ARBA" id="ARBA00004141"/>
    </source>
</evidence>
<feature type="transmembrane region" description="Helical" evidence="5">
    <location>
        <begin position="6"/>
        <end position="36"/>
    </location>
</feature>
<evidence type="ECO:0000313" key="6">
    <source>
        <dbReference type="EMBL" id="WOK05995.1"/>
    </source>
</evidence>
<reference evidence="6 7" key="1">
    <citation type="journal article" date="2023" name="Microbiol. Resour. Announc.">
        <title>Complete Genome Sequence of Imperialibacter roseus strain P4T.</title>
        <authorList>
            <person name="Tizabi D.R."/>
            <person name="Bachvaroff T."/>
            <person name="Hill R.T."/>
        </authorList>
    </citation>
    <scope>NUCLEOTIDE SEQUENCE [LARGE SCALE GENOMIC DNA]</scope>
    <source>
        <strain evidence="6 7">P4T</strain>
    </source>
</reference>
<name>A0ABZ0IPT1_9BACT</name>
<feature type="transmembrane region" description="Helical" evidence="5">
    <location>
        <begin position="217"/>
        <end position="235"/>
    </location>
</feature>
<dbReference type="Proteomes" id="UP001302349">
    <property type="component" value="Chromosome"/>
</dbReference>
<keyword evidence="3 5" id="KW-1133">Transmembrane helix</keyword>
<evidence type="ECO:0000256" key="3">
    <source>
        <dbReference type="ARBA" id="ARBA00022989"/>
    </source>
</evidence>
<feature type="transmembrane region" description="Helical" evidence="5">
    <location>
        <begin position="43"/>
        <end position="62"/>
    </location>
</feature>
<comment type="similarity">
    <text evidence="5">Belongs to the 4-toluene sulfonate uptake permease (TSUP) (TC 2.A.102) family.</text>
</comment>
<dbReference type="InterPro" id="IPR002781">
    <property type="entry name" value="TM_pro_TauE-like"/>
</dbReference>
<keyword evidence="4 5" id="KW-0472">Membrane</keyword>
<gene>
    <name evidence="6" type="ORF">RT717_23235</name>
</gene>
<dbReference type="InterPro" id="IPR051598">
    <property type="entry name" value="TSUP/Inactive_protease-like"/>
</dbReference>
<feature type="transmembrane region" description="Helical" evidence="5">
    <location>
        <begin position="151"/>
        <end position="180"/>
    </location>
</feature>
<comment type="subcellular location">
    <subcellularLocation>
        <location evidence="5">Cell membrane</location>
        <topology evidence="5">Multi-pass membrane protein</topology>
    </subcellularLocation>
    <subcellularLocation>
        <location evidence="1">Membrane</location>
        <topology evidence="1">Multi-pass membrane protein</topology>
    </subcellularLocation>
</comment>
<keyword evidence="2 5" id="KW-0812">Transmembrane</keyword>
<evidence type="ECO:0000313" key="7">
    <source>
        <dbReference type="Proteomes" id="UP001302349"/>
    </source>
</evidence>
<evidence type="ECO:0000256" key="4">
    <source>
        <dbReference type="ARBA" id="ARBA00023136"/>
    </source>
</evidence>
<feature type="transmembrane region" description="Helical" evidence="5">
    <location>
        <begin position="113"/>
        <end position="131"/>
    </location>
</feature>
<dbReference type="PANTHER" id="PTHR43701:SF2">
    <property type="entry name" value="MEMBRANE TRANSPORTER PROTEIN YJNA-RELATED"/>
    <property type="match status" value="1"/>
</dbReference>
<feature type="transmembrane region" description="Helical" evidence="5">
    <location>
        <begin position="247"/>
        <end position="265"/>
    </location>
</feature>
<accession>A0ABZ0IPT1</accession>
<protein>
    <recommendedName>
        <fullName evidence="5">Probable membrane transporter protein</fullName>
    </recommendedName>
</protein>
<dbReference type="EMBL" id="CP136051">
    <property type="protein sequence ID" value="WOK05995.1"/>
    <property type="molecule type" value="Genomic_DNA"/>
</dbReference>
<organism evidence="6 7">
    <name type="scientific">Imperialibacter roseus</name>
    <dbReference type="NCBI Taxonomy" id="1324217"/>
    <lineage>
        <taxon>Bacteria</taxon>
        <taxon>Pseudomonadati</taxon>
        <taxon>Bacteroidota</taxon>
        <taxon>Cytophagia</taxon>
        <taxon>Cytophagales</taxon>
        <taxon>Flammeovirgaceae</taxon>
        <taxon>Imperialibacter</taxon>
    </lineage>
</organism>
<dbReference type="PANTHER" id="PTHR43701">
    <property type="entry name" value="MEMBRANE TRANSPORTER PROTEIN MJ0441-RELATED"/>
    <property type="match status" value="1"/>
</dbReference>
<feature type="transmembrane region" description="Helical" evidence="5">
    <location>
        <begin position="74"/>
        <end position="93"/>
    </location>
</feature>
<keyword evidence="7" id="KW-1185">Reference proteome</keyword>
<evidence type="ECO:0000256" key="5">
    <source>
        <dbReference type="RuleBase" id="RU363041"/>
    </source>
</evidence>
<dbReference type="RefSeq" id="WP_317488735.1">
    <property type="nucleotide sequence ID" value="NZ_CP136051.1"/>
</dbReference>
<evidence type="ECO:0000256" key="2">
    <source>
        <dbReference type="ARBA" id="ARBA00022692"/>
    </source>
</evidence>
<dbReference type="Pfam" id="PF01925">
    <property type="entry name" value="TauE"/>
    <property type="match status" value="1"/>
</dbReference>